<dbReference type="Pfam" id="PF12796">
    <property type="entry name" value="Ank_2"/>
    <property type="match status" value="1"/>
</dbReference>
<dbReference type="OrthoDB" id="10057496at2759"/>
<dbReference type="Gene3D" id="1.25.40.20">
    <property type="entry name" value="Ankyrin repeat-containing domain"/>
    <property type="match status" value="1"/>
</dbReference>
<keyword evidence="1" id="KW-0677">Repeat</keyword>
<dbReference type="PANTHER" id="PTHR24171">
    <property type="entry name" value="ANKYRIN REPEAT DOMAIN-CONTAINING PROTEIN 39-RELATED"/>
    <property type="match status" value="1"/>
</dbReference>
<dbReference type="PROSITE" id="PS50088">
    <property type="entry name" value="ANK_REPEAT"/>
    <property type="match status" value="1"/>
</dbReference>
<comment type="caution">
    <text evidence="4">The sequence shown here is derived from an EMBL/GenBank/DDBJ whole genome shotgun (WGS) entry which is preliminary data.</text>
</comment>
<proteinExistence type="predicted"/>
<dbReference type="SMART" id="SM00248">
    <property type="entry name" value="ANK"/>
    <property type="match status" value="3"/>
</dbReference>
<dbReference type="SUPFAM" id="SSF48403">
    <property type="entry name" value="Ankyrin repeat"/>
    <property type="match status" value="1"/>
</dbReference>
<feature type="repeat" description="ANK" evidence="3">
    <location>
        <begin position="80"/>
        <end position="112"/>
    </location>
</feature>
<evidence type="ECO:0000313" key="5">
    <source>
        <dbReference type="Proteomes" id="UP000023152"/>
    </source>
</evidence>
<dbReference type="InterPro" id="IPR036770">
    <property type="entry name" value="Ankyrin_rpt-contain_sf"/>
</dbReference>
<keyword evidence="5" id="KW-1185">Reference proteome</keyword>
<dbReference type="Proteomes" id="UP000023152">
    <property type="component" value="Unassembled WGS sequence"/>
</dbReference>
<accession>X6LT22</accession>
<evidence type="ECO:0000256" key="1">
    <source>
        <dbReference type="ARBA" id="ARBA00022737"/>
    </source>
</evidence>
<dbReference type="InterPro" id="IPR002110">
    <property type="entry name" value="Ankyrin_rpt"/>
</dbReference>
<evidence type="ECO:0000256" key="3">
    <source>
        <dbReference type="PROSITE-ProRule" id="PRU00023"/>
    </source>
</evidence>
<dbReference type="PROSITE" id="PS50297">
    <property type="entry name" value="ANK_REP_REGION"/>
    <property type="match status" value="1"/>
</dbReference>
<reference evidence="4 5" key="1">
    <citation type="journal article" date="2013" name="Curr. Biol.">
        <title>The Genome of the Foraminiferan Reticulomyxa filosa.</title>
        <authorList>
            <person name="Glockner G."/>
            <person name="Hulsmann N."/>
            <person name="Schleicher M."/>
            <person name="Noegel A.A."/>
            <person name="Eichinger L."/>
            <person name="Gallinger C."/>
            <person name="Pawlowski J."/>
            <person name="Sierra R."/>
            <person name="Euteneuer U."/>
            <person name="Pillet L."/>
            <person name="Moustafa A."/>
            <person name="Platzer M."/>
            <person name="Groth M."/>
            <person name="Szafranski K."/>
            <person name="Schliwa M."/>
        </authorList>
    </citation>
    <scope>NUCLEOTIDE SEQUENCE [LARGE SCALE GENOMIC DNA]</scope>
</reference>
<protein>
    <submittedName>
        <fullName evidence="4">Uncharacterized protein</fullName>
    </submittedName>
</protein>
<dbReference type="EMBL" id="ASPP01028930">
    <property type="protein sequence ID" value="ETO04799.1"/>
    <property type="molecule type" value="Genomic_DNA"/>
</dbReference>
<evidence type="ECO:0000256" key="2">
    <source>
        <dbReference type="ARBA" id="ARBA00023043"/>
    </source>
</evidence>
<dbReference type="AlphaFoldDB" id="X6LT22"/>
<evidence type="ECO:0000313" key="4">
    <source>
        <dbReference type="EMBL" id="ETO04799.1"/>
    </source>
</evidence>
<keyword evidence="2 3" id="KW-0040">ANK repeat</keyword>
<sequence>MMHISPPPWLKPHLIDSWFDAANKGDVGILRTCIDEGIHIDYFHNESHETALIVSAKRNHVNSAQYLLGLHCNKDASDIHNRTAIHYAGINLNSDVFRLLAQHGSSLKARDNDFRSAVDYVIEGIGLKVIKQSIHNKDKEKSNTLGPSLPSGPSKMSFFICKGSVLSNGNGDPNDFYSHLRKGSSVLSNMVSFRSERFHGLFNHKSLRLGVPYHFFFKIKKNYVLNQSNL</sequence>
<gene>
    <name evidence="4" type="ORF">RFI_32596</name>
</gene>
<name>X6LT22_RETFI</name>
<organism evidence="4 5">
    <name type="scientific">Reticulomyxa filosa</name>
    <dbReference type="NCBI Taxonomy" id="46433"/>
    <lineage>
        <taxon>Eukaryota</taxon>
        <taxon>Sar</taxon>
        <taxon>Rhizaria</taxon>
        <taxon>Retaria</taxon>
        <taxon>Foraminifera</taxon>
        <taxon>Monothalamids</taxon>
        <taxon>Reticulomyxidae</taxon>
        <taxon>Reticulomyxa</taxon>
    </lineage>
</organism>